<keyword evidence="1" id="KW-1133">Transmembrane helix</keyword>
<dbReference type="InterPro" id="IPR015947">
    <property type="entry name" value="PUA-like_sf"/>
</dbReference>
<evidence type="ECO:0000259" key="2">
    <source>
        <dbReference type="Pfam" id="PF04266"/>
    </source>
</evidence>
<feature type="domain" description="ASCH" evidence="2">
    <location>
        <begin position="10"/>
        <end position="64"/>
    </location>
</feature>
<organism evidence="3 4">
    <name type="scientific">Phaeobacter gallaeciensis</name>
    <dbReference type="NCBI Taxonomy" id="60890"/>
    <lineage>
        <taxon>Bacteria</taxon>
        <taxon>Pseudomonadati</taxon>
        <taxon>Pseudomonadota</taxon>
        <taxon>Alphaproteobacteria</taxon>
        <taxon>Rhodobacterales</taxon>
        <taxon>Roseobacteraceae</taxon>
        <taxon>Phaeobacter</taxon>
    </lineage>
</organism>
<evidence type="ECO:0000256" key="1">
    <source>
        <dbReference type="SAM" id="Phobius"/>
    </source>
</evidence>
<name>A0A366X7Q2_9RHOB</name>
<dbReference type="RefSeq" id="WP_113822837.1">
    <property type="nucleotide sequence ID" value="NZ_QOCE01000017.1"/>
</dbReference>
<proteinExistence type="predicted"/>
<dbReference type="EMBL" id="QOCE01000017">
    <property type="protein sequence ID" value="RBW57978.1"/>
    <property type="molecule type" value="Genomic_DNA"/>
</dbReference>
<dbReference type="SUPFAM" id="SSF88697">
    <property type="entry name" value="PUA domain-like"/>
    <property type="match status" value="1"/>
</dbReference>
<evidence type="ECO:0000313" key="4">
    <source>
        <dbReference type="Proteomes" id="UP000252706"/>
    </source>
</evidence>
<dbReference type="InterPro" id="IPR007374">
    <property type="entry name" value="ASCH_domain"/>
</dbReference>
<reference evidence="3 4" key="1">
    <citation type="submission" date="2018-07" db="EMBL/GenBank/DDBJ databases">
        <title>Modular assembly of carbohydrate-degrading microbial communities in the ocean.</title>
        <authorList>
            <person name="Enke T.N."/>
            <person name="Datta M.S."/>
            <person name="Schwartzman J.A."/>
            <person name="Cermak N."/>
            <person name="Schmitz D.A."/>
            <person name="Barrere J."/>
            <person name="Cordero O.X."/>
        </authorList>
    </citation>
    <scope>NUCLEOTIDE SEQUENCE [LARGE SCALE GENOMIC DNA]</scope>
    <source>
        <strain evidence="3 4">C3M10</strain>
    </source>
</reference>
<dbReference type="Gene3D" id="2.30.130.30">
    <property type="entry name" value="Hypothetical protein"/>
    <property type="match status" value="1"/>
</dbReference>
<dbReference type="OrthoDB" id="9797478at2"/>
<keyword evidence="1" id="KW-0472">Membrane</keyword>
<dbReference type="Pfam" id="PF04266">
    <property type="entry name" value="ASCH"/>
    <property type="match status" value="1"/>
</dbReference>
<dbReference type="AlphaFoldDB" id="A0A366X7Q2"/>
<keyword evidence="1" id="KW-0812">Transmembrane</keyword>
<accession>A0A366X7Q2</accession>
<dbReference type="Proteomes" id="UP000252706">
    <property type="component" value="Unassembled WGS sequence"/>
</dbReference>
<evidence type="ECO:0000313" key="3">
    <source>
        <dbReference type="EMBL" id="RBW57978.1"/>
    </source>
</evidence>
<comment type="caution">
    <text evidence="3">The sequence shown here is derived from an EMBL/GenBank/DDBJ whole genome shotgun (WGS) entry which is preliminary data.</text>
</comment>
<protein>
    <recommendedName>
        <fullName evidence="2">ASCH domain-containing protein</fullName>
    </recommendedName>
</protein>
<sequence length="144" mass="16142">MDAESHAMISIHSDHAANIVSGVKTVELRRRFMSLPLGSRLWIYSTLPVGALVATATIVAIDYDAPHQLWARYQTEAAVSKNLFFQYFGDCELGCAIQLDGIEPISPVPLKSIRRIRGVDHIPQVAARISTLEASQFEEFRRFR</sequence>
<feature type="transmembrane region" description="Helical" evidence="1">
    <location>
        <begin position="41"/>
        <end position="63"/>
    </location>
</feature>
<gene>
    <name evidence="3" type="ORF">DS909_07510</name>
</gene>